<dbReference type="HOGENOM" id="CLU_057830_0_0_4"/>
<dbReference type="EMBL" id="AM747720">
    <property type="protein sequence ID" value="CAR51427.1"/>
    <property type="molecule type" value="Genomic_DNA"/>
</dbReference>
<accession>B4EDL0</accession>
<dbReference type="eggNOG" id="ENOG5033357">
    <property type="taxonomic scope" value="Bacteria"/>
</dbReference>
<dbReference type="KEGG" id="bcj:BCAL1124"/>
<proteinExistence type="predicted"/>
<dbReference type="Proteomes" id="UP000001035">
    <property type="component" value="Chromosome 1"/>
</dbReference>
<evidence type="ECO:0000313" key="3">
    <source>
        <dbReference type="Proteomes" id="UP000001035"/>
    </source>
</evidence>
<protein>
    <recommendedName>
        <fullName evidence="4">Inovirus Gp2 family protein</fullName>
    </recommendedName>
</protein>
<name>B4EDL0_BURCJ</name>
<dbReference type="RefSeq" id="WP_012492458.1">
    <property type="nucleotide sequence ID" value="NC_011000.1"/>
</dbReference>
<organism evidence="2 3">
    <name type="scientific">Burkholderia cenocepacia (strain ATCC BAA-245 / DSM 16553 / LMG 16656 / NCTC 13227 / J2315 / CF5610)</name>
    <name type="common">Burkholderia cepacia (strain J2315)</name>
    <dbReference type="NCBI Taxonomy" id="216591"/>
    <lineage>
        <taxon>Bacteria</taxon>
        <taxon>Pseudomonadati</taxon>
        <taxon>Pseudomonadota</taxon>
        <taxon>Betaproteobacteria</taxon>
        <taxon>Burkholderiales</taxon>
        <taxon>Burkholderiaceae</taxon>
        <taxon>Burkholderia</taxon>
        <taxon>Burkholderia cepacia complex</taxon>
    </lineage>
</organism>
<dbReference type="BioCyc" id="BCEN216591:G1G1V-1241-MONOMER"/>
<gene>
    <name evidence="2" type="ORF">BCAL1124</name>
</gene>
<dbReference type="AlphaFoldDB" id="B4EDL0"/>
<feature type="region of interest" description="Disordered" evidence="1">
    <location>
        <begin position="352"/>
        <end position="399"/>
    </location>
</feature>
<evidence type="ECO:0000256" key="1">
    <source>
        <dbReference type="SAM" id="MobiDB-lite"/>
    </source>
</evidence>
<sequence length="399" mass="46795">MNNVNEDQEALEVIARLDERMNLEEIDIDGRRQVVIHKGYASRYLFAIEKFVQEIEKGRKGSFIEETARYSGIKRIRELYFGKRYYRLVNEWLERYAEVYHYTARVEVFYDVCKELGLIGDRHPFAFDKPGDVVRADGMRYMDLFDLLIEKIRERCQSRAFRERERLREANAEKNRANVLTLEEEMFSAETGRSRWLVLALTLRYKPQFRRWITPEVIQQHRDRFFAARRFNTLMSGIANYVWAIEQGEGTGLHLHVILFYSAEHNHDEYIAMLIGEYWANVVTEGKGDYWNSNRAQLKKSYEKRGHGVGVGQIDWKDTKKREALRKNLVYLAKSEQYLMLKSADRIRTFDMGQVPKKSSSGRPRVDSEASGTSTELIEPSSHGVTDANTGKLDKDQNE</sequence>
<evidence type="ECO:0008006" key="4">
    <source>
        <dbReference type="Google" id="ProtNLM"/>
    </source>
</evidence>
<evidence type="ECO:0000313" key="2">
    <source>
        <dbReference type="EMBL" id="CAR51427.1"/>
    </source>
</evidence>
<reference evidence="2 3" key="1">
    <citation type="journal article" date="2009" name="J. Bacteriol.">
        <title>The genome of Burkholderia cenocepacia J2315, an epidemic pathogen of cystic fibrosis patients.</title>
        <authorList>
            <person name="Holden M.T."/>
            <person name="Seth-Smith H.M."/>
            <person name="Crossman L.C."/>
            <person name="Sebaihia M."/>
            <person name="Bentley S.D."/>
            <person name="Cerdeno-Tarraga A.M."/>
            <person name="Thomson N.R."/>
            <person name="Bason N."/>
            <person name="Quail M.A."/>
            <person name="Sharp S."/>
            <person name="Cherevach I."/>
            <person name="Churcher C."/>
            <person name="Goodhead I."/>
            <person name="Hauser H."/>
            <person name="Holroyd N."/>
            <person name="Mungall K."/>
            <person name="Scott P."/>
            <person name="Walker D."/>
            <person name="White B."/>
            <person name="Rose H."/>
            <person name="Iversen P."/>
            <person name="Mil-Homens D."/>
            <person name="Rocha E.P."/>
            <person name="Fialho A.M."/>
            <person name="Baldwin A."/>
            <person name="Dowson C."/>
            <person name="Barrell B.G."/>
            <person name="Govan J.R."/>
            <person name="Vandamme P."/>
            <person name="Hart C.A."/>
            <person name="Mahenthiralingam E."/>
            <person name="Parkhill J."/>
        </authorList>
    </citation>
    <scope>NUCLEOTIDE SEQUENCE [LARGE SCALE GENOMIC DNA]</scope>
    <source>
        <strain evidence="3">ATCC BAA-245 / DSM 16553 / LMG 16656 / NCTC 13227 / J2315 / CF5610</strain>
    </source>
</reference>
<keyword evidence="3" id="KW-1185">Reference proteome</keyword>